<protein>
    <submittedName>
        <fullName evidence="3">Site-specific integrase</fullName>
    </submittedName>
</protein>
<dbReference type="EMBL" id="BONG01000126">
    <property type="protein sequence ID" value="GIF94837.1"/>
    <property type="molecule type" value="Genomic_DNA"/>
</dbReference>
<dbReference type="Gene3D" id="1.10.443.10">
    <property type="entry name" value="Intergrase catalytic core"/>
    <property type="match status" value="1"/>
</dbReference>
<dbReference type="InterPro" id="IPR011010">
    <property type="entry name" value="DNA_brk_join_enz"/>
</dbReference>
<evidence type="ECO:0000256" key="1">
    <source>
        <dbReference type="ARBA" id="ARBA00023172"/>
    </source>
</evidence>
<proteinExistence type="predicted"/>
<accession>A0A8J3K8H5</accession>
<dbReference type="GO" id="GO:0003677">
    <property type="term" value="F:DNA binding"/>
    <property type="evidence" value="ECO:0007669"/>
    <property type="project" value="InterPro"/>
</dbReference>
<keyword evidence="4" id="KW-1185">Reference proteome</keyword>
<name>A0A8J3K8H5_9ACTN</name>
<sequence length="471" mass="52004">MTTYDVQFWDIEERKGARKTSYRVRWVAGGVKHGDSFTTKGLAESFRSKLLTAAREGVPFDAASGLPEPMLREQNSRTWYQHACEFVDMKWPRASGKHRKGIAESLATVTEALLVGDRGGPSREQVRAALYGWAFKANERAAGPPPAEHEAAVRWLADNTVRLAAMCDPALMRKALDALSLKLDGTAAAASTVARKRVIFYGALAYAVELGRLPVHPLHGVKWIAPQNDDEVDRRVVANPAQAERLLLGVREDTPELEAFFAGMYYSALRPEELLHVQDAQCELPSASEPEAWGWWHLSGATVAVGEGWGDGDGAHESRSLKHRGRKATRSVPIPPAEVAILRRHREQFRPGRDGRLFVSRRGPGGRYFDTWPGTTIPNNSYTTVWSRVRARVLMPVEAASPLAGRPYDLRHACLSLWLNAGVAPTQVAEWAGNSVRVLLKVYAKCIYGQTDLALRRIAEALAEGMRSAAK</sequence>
<dbReference type="AlphaFoldDB" id="A0A8J3K8H5"/>
<dbReference type="SUPFAM" id="SSF56349">
    <property type="entry name" value="DNA breaking-rejoining enzymes"/>
    <property type="match status" value="1"/>
</dbReference>
<dbReference type="GO" id="GO:0015074">
    <property type="term" value="P:DNA integration"/>
    <property type="evidence" value="ECO:0007669"/>
    <property type="project" value="InterPro"/>
</dbReference>
<evidence type="ECO:0000313" key="3">
    <source>
        <dbReference type="EMBL" id="GIF94837.1"/>
    </source>
</evidence>
<reference evidence="3 4" key="1">
    <citation type="submission" date="2021-01" db="EMBL/GenBank/DDBJ databases">
        <title>Whole genome shotgun sequence of Catellatospora chokoriensis NBRC 107358.</title>
        <authorList>
            <person name="Komaki H."/>
            <person name="Tamura T."/>
        </authorList>
    </citation>
    <scope>NUCLEOTIDE SEQUENCE [LARGE SCALE GENOMIC DNA]</scope>
    <source>
        <strain evidence="3 4">NBRC 107358</strain>
    </source>
</reference>
<comment type="caution">
    <text evidence="3">The sequence shown here is derived from an EMBL/GenBank/DDBJ whole genome shotgun (WGS) entry which is preliminary data.</text>
</comment>
<keyword evidence="1" id="KW-0233">DNA recombination</keyword>
<dbReference type="InterPro" id="IPR013762">
    <property type="entry name" value="Integrase-like_cat_sf"/>
</dbReference>
<organism evidence="3 4">
    <name type="scientific">Catellatospora chokoriensis</name>
    <dbReference type="NCBI Taxonomy" id="310353"/>
    <lineage>
        <taxon>Bacteria</taxon>
        <taxon>Bacillati</taxon>
        <taxon>Actinomycetota</taxon>
        <taxon>Actinomycetes</taxon>
        <taxon>Micromonosporales</taxon>
        <taxon>Micromonosporaceae</taxon>
        <taxon>Catellatospora</taxon>
    </lineage>
</organism>
<dbReference type="RefSeq" id="WP_191844039.1">
    <property type="nucleotide sequence ID" value="NZ_BAAALB010000069.1"/>
</dbReference>
<dbReference type="InterPro" id="IPR002104">
    <property type="entry name" value="Integrase_catalytic"/>
</dbReference>
<dbReference type="PROSITE" id="PS51898">
    <property type="entry name" value="TYR_RECOMBINASE"/>
    <property type="match status" value="1"/>
</dbReference>
<evidence type="ECO:0000259" key="2">
    <source>
        <dbReference type="PROSITE" id="PS51898"/>
    </source>
</evidence>
<gene>
    <name evidence="3" type="ORF">Cch02nite_82810</name>
</gene>
<evidence type="ECO:0000313" key="4">
    <source>
        <dbReference type="Proteomes" id="UP000619293"/>
    </source>
</evidence>
<dbReference type="Proteomes" id="UP000619293">
    <property type="component" value="Unassembled WGS sequence"/>
</dbReference>
<dbReference type="GO" id="GO:0006310">
    <property type="term" value="P:DNA recombination"/>
    <property type="evidence" value="ECO:0007669"/>
    <property type="project" value="UniProtKB-KW"/>
</dbReference>
<feature type="domain" description="Tyr recombinase" evidence="2">
    <location>
        <begin position="233"/>
        <end position="460"/>
    </location>
</feature>